<evidence type="ECO:0000313" key="1">
    <source>
        <dbReference type="EMBL" id="CAE6445698.1"/>
    </source>
</evidence>
<dbReference type="Proteomes" id="UP000663850">
    <property type="component" value="Unassembled WGS sequence"/>
</dbReference>
<gene>
    <name evidence="1" type="ORF">RDB_LOCUS35421</name>
</gene>
<evidence type="ECO:0000313" key="2">
    <source>
        <dbReference type="Proteomes" id="UP000663850"/>
    </source>
</evidence>
<dbReference type="AlphaFoldDB" id="A0A8H3B253"/>
<name>A0A8H3B253_9AGAM</name>
<organism evidence="1 2">
    <name type="scientific">Rhizoctonia solani</name>
    <dbReference type="NCBI Taxonomy" id="456999"/>
    <lineage>
        <taxon>Eukaryota</taxon>
        <taxon>Fungi</taxon>
        <taxon>Dikarya</taxon>
        <taxon>Basidiomycota</taxon>
        <taxon>Agaricomycotina</taxon>
        <taxon>Agaricomycetes</taxon>
        <taxon>Cantharellales</taxon>
        <taxon>Ceratobasidiaceae</taxon>
        <taxon>Rhizoctonia</taxon>
    </lineage>
</organism>
<accession>A0A8H3B253</accession>
<protein>
    <submittedName>
        <fullName evidence="1">Uncharacterized protein</fullName>
    </submittedName>
</protein>
<sequence length="141" mass="16487">MSAVKLINAVLDMKKGFRTTDFISPRRKSLIRPPRRLDTRVEWEIWTVSEVTSKLKWRAVRYIYCRLSRIFGSTHLYQHPHEPGGTTQAIILPSSTDRVVIRELIYFGLHHTSYVFSQGSNKDFLHLLWICRARSDVLSTL</sequence>
<comment type="caution">
    <text evidence="1">The sequence shown here is derived from an EMBL/GenBank/DDBJ whole genome shotgun (WGS) entry which is preliminary data.</text>
</comment>
<reference evidence="1" key="1">
    <citation type="submission" date="2021-01" db="EMBL/GenBank/DDBJ databases">
        <authorList>
            <person name="Kaushik A."/>
        </authorList>
    </citation>
    <scope>NUCLEOTIDE SEQUENCE</scope>
    <source>
        <strain evidence="1">Type strain: AG8-Rh-89/</strain>
    </source>
</reference>
<proteinExistence type="predicted"/>
<dbReference type="EMBL" id="CAJMWZ010001960">
    <property type="protein sequence ID" value="CAE6445698.1"/>
    <property type="molecule type" value="Genomic_DNA"/>
</dbReference>